<dbReference type="InterPro" id="IPR050266">
    <property type="entry name" value="AB_hydrolase_sf"/>
</dbReference>
<organism evidence="2 3">
    <name type="scientific">Brachymonas denitrificans DSM 15123</name>
    <dbReference type="NCBI Taxonomy" id="1121117"/>
    <lineage>
        <taxon>Bacteria</taxon>
        <taxon>Pseudomonadati</taxon>
        <taxon>Pseudomonadota</taxon>
        <taxon>Betaproteobacteria</taxon>
        <taxon>Burkholderiales</taxon>
        <taxon>Comamonadaceae</taxon>
        <taxon>Brachymonas</taxon>
    </lineage>
</organism>
<feature type="domain" description="AB hydrolase-1" evidence="1">
    <location>
        <begin position="41"/>
        <end position="295"/>
    </location>
</feature>
<dbReference type="InterPro" id="IPR000639">
    <property type="entry name" value="Epox_hydrolase-like"/>
</dbReference>
<dbReference type="STRING" id="1121117.SAMN02745977_02103"/>
<dbReference type="Proteomes" id="UP000199531">
    <property type="component" value="Unassembled WGS sequence"/>
</dbReference>
<keyword evidence="3" id="KW-1185">Reference proteome</keyword>
<evidence type="ECO:0000259" key="1">
    <source>
        <dbReference type="Pfam" id="PF00561"/>
    </source>
</evidence>
<dbReference type="PANTHER" id="PTHR43798">
    <property type="entry name" value="MONOACYLGLYCEROL LIPASE"/>
    <property type="match status" value="1"/>
</dbReference>
<reference evidence="2 3" key="1">
    <citation type="submission" date="2016-10" db="EMBL/GenBank/DDBJ databases">
        <authorList>
            <person name="de Groot N.N."/>
        </authorList>
    </citation>
    <scope>NUCLEOTIDE SEQUENCE [LARGE SCALE GENOMIC DNA]</scope>
    <source>
        <strain evidence="2 3">DSM 15123</strain>
    </source>
</reference>
<protein>
    <submittedName>
        <fullName evidence="2">Pimeloyl-ACP methyl ester carboxylesterase</fullName>
    </submittedName>
</protein>
<dbReference type="OrthoDB" id="149912at2"/>
<dbReference type="PRINTS" id="PR00111">
    <property type="entry name" value="ABHYDROLASE"/>
</dbReference>
<dbReference type="Pfam" id="PF00561">
    <property type="entry name" value="Abhydrolase_1"/>
    <property type="match status" value="1"/>
</dbReference>
<dbReference type="Gene3D" id="3.40.50.1820">
    <property type="entry name" value="alpha/beta hydrolase"/>
    <property type="match status" value="1"/>
</dbReference>
<dbReference type="GO" id="GO:0003824">
    <property type="term" value="F:catalytic activity"/>
    <property type="evidence" value="ECO:0007669"/>
    <property type="project" value="InterPro"/>
</dbReference>
<dbReference type="SUPFAM" id="SSF53474">
    <property type="entry name" value="alpha/beta-Hydrolases"/>
    <property type="match status" value="1"/>
</dbReference>
<accession>A0A1H8JMZ5</accession>
<sequence length="313" mass="35627">MASDTLTPPYQPRRPAQSRMLPIRDLQHHVLEWGTAREGQPLLVLCHGWMDVADSYQFLVDALQQERHIIAPDWRGFGNTPATQADHFIFADYLLDLDYLLDHFAGDTPVDLVGHSMGGNIVTQYAGVRPQRVRRLVNLEGFGLPATKPEDAPQRLVQWMDNVRALRAGTLKLRHYPDLPAVARRLQQTNARLPLDKALWLARRWAEQDAEGHWHIQAHAGHKIPNHQLYHADEAMACLACITAPTLCVEARDDSIAQFWGERYTQEEYRARMARIPDVRHATVDDAGHMLHHDQPEVLARLIEDFLGAEQPA</sequence>
<name>A0A1H8JMZ5_9BURK</name>
<dbReference type="RefSeq" id="WP_091817612.1">
    <property type="nucleotide sequence ID" value="NZ_FOCW01000007.1"/>
</dbReference>
<proteinExistence type="predicted"/>
<dbReference type="PANTHER" id="PTHR43798:SF33">
    <property type="entry name" value="HYDROLASE, PUTATIVE (AFU_ORTHOLOGUE AFUA_2G14860)-RELATED"/>
    <property type="match status" value="1"/>
</dbReference>
<dbReference type="InterPro" id="IPR029058">
    <property type="entry name" value="AB_hydrolase_fold"/>
</dbReference>
<gene>
    <name evidence="2" type="ORF">SAMN02745977_02103</name>
</gene>
<dbReference type="InterPro" id="IPR000073">
    <property type="entry name" value="AB_hydrolase_1"/>
</dbReference>
<dbReference type="AlphaFoldDB" id="A0A1H8JMZ5"/>
<dbReference type="EMBL" id="FOCW01000007">
    <property type="protein sequence ID" value="SEN81697.1"/>
    <property type="molecule type" value="Genomic_DNA"/>
</dbReference>
<evidence type="ECO:0000313" key="2">
    <source>
        <dbReference type="EMBL" id="SEN81697.1"/>
    </source>
</evidence>
<evidence type="ECO:0000313" key="3">
    <source>
        <dbReference type="Proteomes" id="UP000199531"/>
    </source>
</evidence>
<dbReference type="GO" id="GO:0016020">
    <property type="term" value="C:membrane"/>
    <property type="evidence" value="ECO:0007669"/>
    <property type="project" value="TreeGrafter"/>
</dbReference>
<dbReference type="PRINTS" id="PR00412">
    <property type="entry name" value="EPOXHYDRLASE"/>
</dbReference>